<evidence type="ECO:0000256" key="1">
    <source>
        <dbReference type="SAM" id="MobiDB-lite"/>
    </source>
</evidence>
<comment type="caution">
    <text evidence="2">The sequence shown here is derived from an EMBL/GenBank/DDBJ whole genome shotgun (WGS) entry which is preliminary data.</text>
</comment>
<dbReference type="Proteomes" id="UP000664940">
    <property type="component" value="Unassembled WGS sequence"/>
</dbReference>
<accession>A0A833ZBG6</accession>
<sequence>MLDVSHLNVFSETSPQERETKEVNKWDSNQTERFYTTKETINKMKRQPPAWENIFTNNASDKGLISEIYKELIQHQKINNPRIKWGKDLNRPSAKGHTDGNRHMKRCSMSLIIREMQIKPQYYILPHTCQNGSHQ</sequence>
<protein>
    <submittedName>
        <fullName evidence="2">Uncharacterized protein</fullName>
    </submittedName>
</protein>
<evidence type="ECO:0000313" key="2">
    <source>
        <dbReference type="EMBL" id="KAF6090924.1"/>
    </source>
</evidence>
<dbReference type="EMBL" id="JABVXQ010000009">
    <property type="protein sequence ID" value="KAF6090924.1"/>
    <property type="molecule type" value="Genomic_DNA"/>
</dbReference>
<feature type="region of interest" description="Disordered" evidence="1">
    <location>
        <begin position="1"/>
        <end position="25"/>
    </location>
</feature>
<dbReference type="AlphaFoldDB" id="A0A833ZBG6"/>
<evidence type="ECO:0000313" key="3">
    <source>
        <dbReference type="Proteomes" id="UP000664940"/>
    </source>
</evidence>
<gene>
    <name evidence="2" type="ORF">HJG60_012269</name>
</gene>
<feature type="region of interest" description="Disordered" evidence="1">
    <location>
        <begin position="83"/>
        <end position="102"/>
    </location>
</feature>
<proteinExistence type="predicted"/>
<organism evidence="2 3">
    <name type="scientific">Phyllostomus discolor</name>
    <name type="common">pale spear-nosed bat</name>
    <dbReference type="NCBI Taxonomy" id="89673"/>
    <lineage>
        <taxon>Eukaryota</taxon>
        <taxon>Metazoa</taxon>
        <taxon>Chordata</taxon>
        <taxon>Craniata</taxon>
        <taxon>Vertebrata</taxon>
        <taxon>Euteleostomi</taxon>
        <taxon>Mammalia</taxon>
        <taxon>Eutheria</taxon>
        <taxon>Laurasiatheria</taxon>
        <taxon>Chiroptera</taxon>
        <taxon>Yangochiroptera</taxon>
        <taxon>Phyllostomidae</taxon>
        <taxon>Phyllostominae</taxon>
        <taxon>Phyllostomus</taxon>
    </lineage>
</organism>
<name>A0A833ZBG6_9CHIR</name>
<reference evidence="2 3" key="1">
    <citation type="journal article" date="2020" name="Nature">
        <title>Six reference-quality genomes reveal evolution of bat adaptations.</title>
        <authorList>
            <person name="Jebb D."/>
            <person name="Huang Z."/>
            <person name="Pippel M."/>
            <person name="Hughes G.M."/>
            <person name="Lavrichenko K."/>
            <person name="Devanna P."/>
            <person name="Winkler S."/>
            <person name="Jermiin L.S."/>
            <person name="Skirmuntt E.C."/>
            <person name="Katzourakis A."/>
            <person name="Burkitt-Gray L."/>
            <person name="Ray D.A."/>
            <person name="Sullivan K.A.M."/>
            <person name="Roscito J.G."/>
            <person name="Kirilenko B.M."/>
            <person name="Davalos L.M."/>
            <person name="Corthals A.P."/>
            <person name="Power M.L."/>
            <person name="Jones G."/>
            <person name="Ransome R.D."/>
            <person name="Dechmann D.K.N."/>
            <person name="Locatelli A.G."/>
            <person name="Puechmaille S.J."/>
            <person name="Fedrigo O."/>
            <person name="Jarvis E.D."/>
            <person name="Hiller M."/>
            <person name="Vernes S.C."/>
            <person name="Myers E.W."/>
            <person name="Teeling E.C."/>
        </authorList>
    </citation>
    <scope>NUCLEOTIDE SEQUENCE [LARGE SCALE GENOMIC DNA]</scope>
    <source>
        <strain evidence="2">Bat1K_MPI-CBG_1</strain>
    </source>
</reference>
<feature type="compositionally biased region" description="Basic and acidic residues" evidence="1">
    <location>
        <begin position="15"/>
        <end position="25"/>
    </location>
</feature>
<feature type="compositionally biased region" description="Basic and acidic residues" evidence="1">
    <location>
        <begin position="85"/>
        <end position="102"/>
    </location>
</feature>